<evidence type="ECO:0000313" key="1">
    <source>
        <dbReference type="EMBL" id="KAI3806487.1"/>
    </source>
</evidence>
<accession>A0ACB9IHE6</accession>
<name>A0ACB9IHE6_9ASTR</name>
<evidence type="ECO:0000313" key="2">
    <source>
        <dbReference type="Proteomes" id="UP001056120"/>
    </source>
</evidence>
<protein>
    <submittedName>
        <fullName evidence="1">Uncharacterized protein</fullName>
    </submittedName>
</protein>
<proteinExistence type="predicted"/>
<organism evidence="1 2">
    <name type="scientific">Smallanthus sonchifolius</name>
    <dbReference type="NCBI Taxonomy" id="185202"/>
    <lineage>
        <taxon>Eukaryota</taxon>
        <taxon>Viridiplantae</taxon>
        <taxon>Streptophyta</taxon>
        <taxon>Embryophyta</taxon>
        <taxon>Tracheophyta</taxon>
        <taxon>Spermatophyta</taxon>
        <taxon>Magnoliopsida</taxon>
        <taxon>eudicotyledons</taxon>
        <taxon>Gunneridae</taxon>
        <taxon>Pentapetalae</taxon>
        <taxon>asterids</taxon>
        <taxon>campanulids</taxon>
        <taxon>Asterales</taxon>
        <taxon>Asteraceae</taxon>
        <taxon>Asteroideae</taxon>
        <taxon>Heliantheae alliance</taxon>
        <taxon>Millerieae</taxon>
        <taxon>Smallanthus</taxon>
    </lineage>
</organism>
<comment type="caution">
    <text evidence="1">The sequence shown here is derived from an EMBL/GenBank/DDBJ whole genome shotgun (WGS) entry which is preliminary data.</text>
</comment>
<dbReference type="EMBL" id="CM042025">
    <property type="protein sequence ID" value="KAI3806487.1"/>
    <property type="molecule type" value="Genomic_DNA"/>
</dbReference>
<dbReference type="Proteomes" id="UP001056120">
    <property type="component" value="Linkage Group LG08"/>
</dbReference>
<reference evidence="2" key="1">
    <citation type="journal article" date="2022" name="Mol. Ecol. Resour.">
        <title>The genomes of chicory, endive, great burdock and yacon provide insights into Asteraceae palaeo-polyploidization history and plant inulin production.</title>
        <authorList>
            <person name="Fan W."/>
            <person name="Wang S."/>
            <person name="Wang H."/>
            <person name="Wang A."/>
            <person name="Jiang F."/>
            <person name="Liu H."/>
            <person name="Zhao H."/>
            <person name="Xu D."/>
            <person name="Zhang Y."/>
        </authorList>
    </citation>
    <scope>NUCLEOTIDE SEQUENCE [LARGE SCALE GENOMIC DNA]</scope>
    <source>
        <strain evidence="2">cv. Yunnan</strain>
    </source>
</reference>
<gene>
    <name evidence="1" type="ORF">L1987_22394</name>
</gene>
<keyword evidence="2" id="KW-1185">Reference proteome</keyword>
<sequence>MEQHRITSVRPKHDPVPLNGDAIHAIAHQRDKDHFQSRIKLMSCYCIDNYICNASGNPPKITTHPASLRFSTATLISPIPTPEGFPTFHFNVCPYEQLALLIGKREVFIGRLDGITDTTTSQDKPLARLRLTDIKYCITTTIADETGTTTATFFNDTVIPLLGKECTEIVKEGYDNEFEIPKPLSNIISQTKSLQIQCEETPSRVSRQFTVSRLSTPTQELLLLDTTPPPSTSISQKESTTEPPTKQTTKMQLFNQTNKV</sequence>
<reference evidence="1 2" key="2">
    <citation type="journal article" date="2022" name="Mol. Ecol. Resour.">
        <title>The genomes of chicory, endive, great burdock and yacon provide insights into Asteraceae paleo-polyploidization history and plant inulin production.</title>
        <authorList>
            <person name="Fan W."/>
            <person name="Wang S."/>
            <person name="Wang H."/>
            <person name="Wang A."/>
            <person name="Jiang F."/>
            <person name="Liu H."/>
            <person name="Zhao H."/>
            <person name="Xu D."/>
            <person name="Zhang Y."/>
        </authorList>
    </citation>
    <scope>NUCLEOTIDE SEQUENCE [LARGE SCALE GENOMIC DNA]</scope>
    <source>
        <strain evidence="2">cv. Yunnan</strain>
        <tissue evidence="1">Leaves</tissue>
    </source>
</reference>